<dbReference type="STRING" id="13706.A0A1X2HNU2"/>
<proteinExistence type="predicted"/>
<evidence type="ECO:0000313" key="2">
    <source>
        <dbReference type="Proteomes" id="UP000242180"/>
    </source>
</evidence>
<keyword evidence="2" id="KW-1185">Reference proteome</keyword>
<dbReference type="InParanoid" id="A0A1X2HNU2"/>
<dbReference type="Proteomes" id="UP000242180">
    <property type="component" value="Unassembled WGS sequence"/>
</dbReference>
<dbReference type="OMA" id="PNHRHIT"/>
<organism evidence="1 2">
    <name type="scientific">Syncephalastrum racemosum</name>
    <name type="common">Filamentous fungus</name>
    <dbReference type="NCBI Taxonomy" id="13706"/>
    <lineage>
        <taxon>Eukaryota</taxon>
        <taxon>Fungi</taxon>
        <taxon>Fungi incertae sedis</taxon>
        <taxon>Mucoromycota</taxon>
        <taxon>Mucoromycotina</taxon>
        <taxon>Mucoromycetes</taxon>
        <taxon>Mucorales</taxon>
        <taxon>Syncephalastraceae</taxon>
        <taxon>Syncephalastrum</taxon>
    </lineage>
</organism>
<dbReference type="AlphaFoldDB" id="A0A1X2HNU2"/>
<dbReference type="EMBL" id="MCGN01000002">
    <property type="protein sequence ID" value="ORZ01073.1"/>
    <property type="molecule type" value="Genomic_DNA"/>
</dbReference>
<evidence type="ECO:0000313" key="1">
    <source>
        <dbReference type="EMBL" id="ORZ01073.1"/>
    </source>
</evidence>
<reference evidence="1 2" key="1">
    <citation type="submission" date="2016-07" db="EMBL/GenBank/DDBJ databases">
        <title>Pervasive Adenine N6-methylation of Active Genes in Fungi.</title>
        <authorList>
            <consortium name="DOE Joint Genome Institute"/>
            <person name="Mondo S.J."/>
            <person name="Dannebaum R.O."/>
            <person name="Kuo R.C."/>
            <person name="Labutti K."/>
            <person name="Haridas S."/>
            <person name="Kuo A."/>
            <person name="Salamov A."/>
            <person name="Ahrendt S.R."/>
            <person name="Lipzen A."/>
            <person name="Sullivan W."/>
            <person name="Andreopoulos W.B."/>
            <person name="Clum A."/>
            <person name="Lindquist E."/>
            <person name="Daum C."/>
            <person name="Ramamoorthy G.K."/>
            <person name="Gryganskyi A."/>
            <person name="Culley D."/>
            <person name="Magnuson J.K."/>
            <person name="James T.Y."/>
            <person name="O'Malley M.A."/>
            <person name="Stajich J.E."/>
            <person name="Spatafora J.W."/>
            <person name="Visel A."/>
            <person name="Grigoriev I.V."/>
        </authorList>
    </citation>
    <scope>NUCLEOTIDE SEQUENCE [LARGE SCALE GENOMIC DNA]</scope>
    <source>
        <strain evidence="1 2">NRRL 2496</strain>
    </source>
</reference>
<protein>
    <submittedName>
        <fullName evidence="1">Uncharacterized protein</fullName>
    </submittedName>
</protein>
<dbReference type="OrthoDB" id="2285740at2759"/>
<sequence>MLSYAADPNHRHITVPSINPGQRVWIRVHPTDTGKTLAQRIHIIATYKSRKITRIVTANDREIPLDDTAVFEDWNEIEKLQDGDPWKVEWGPLDHSFLGGELNKSAHGILLTSHYFIPMQAVSFSSR</sequence>
<accession>A0A1X2HNU2</accession>
<gene>
    <name evidence="1" type="ORF">BCR43DRAFT_486331</name>
</gene>
<name>A0A1X2HNU2_SYNRA</name>
<comment type="caution">
    <text evidence="1">The sequence shown here is derived from an EMBL/GenBank/DDBJ whole genome shotgun (WGS) entry which is preliminary data.</text>
</comment>